<dbReference type="EMBL" id="CM046388">
    <property type="protein sequence ID" value="KAI8574189.1"/>
    <property type="molecule type" value="Genomic_DNA"/>
</dbReference>
<reference evidence="1" key="1">
    <citation type="submission" date="2022-02" db="EMBL/GenBank/DDBJ databases">
        <title>Plant Genome Project.</title>
        <authorList>
            <person name="Zhang R.-G."/>
        </authorList>
    </citation>
    <scope>NUCLEOTIDE SEQUENCE</scope>
    <source>
        <strain evidence="1">AT1</strain>
    </source>
</reference>
<organism evidence="1 2">
    <name type="scientific">Rhododendron molle</name>
    <name type="common">Chinese azalea</name>
    <name type="synonym">Azalea mollis</name>
    <dbReference type="NCBI Taxonomy" id="49168"/>
    <lineage>
        <taxon>Eukaryota</taxon>
        <taxon>Viridiplantae</taxon>
        <taxon>Streptophyta</taxon>
        <taxon>Embryophyta</taxon>
        <taxon>Tracheophyta</taxon>
        <taxon>Spermatophyta</taxon>
        <taxon>Magnoliopsida</taxon>
        <taxon>eudicotyledons</taxon>
        <taxon>Gunneridae</taxon>
        <taxon>Pentapetalae</taxon>
        <taxon>asterids</taxon>
        <taxon>Ericales</taxon>
        <taxon>Ericaceae</taxon>
        <taxon>Ericoideae</taxon>
        <taxon>Rhodoreae</taxon>
        <taxon>Rhododendron</taxon>
    </lineage>
</organism>
<evidence type="ECO:0000313" key="1">
    <source>
        <dbReference type="EMBL" id="KAI8574189.1"/>
    </source>
</evidence>
<comment type="caution">
    <text evidence="1">The sequence shown here is derived from an EMBL/GenBank/DDBJ whole genome shotgun (WGS) entry which is preliminary data.</text>
</comment>
<sequence>MAPRQFTALLLTLSSLSLLLISPARSLTCTSQTFTNNHLYAKCADLPTLTAYLHWTYDPSNSSLSVAFIAPPAQPAGWVAWALNPTGTGMVGAQALVAFKESNGSLTVQTYNITSYGSIAQSKIAYKVSGASAEYSGGVTKMFATLALPVGTKSVNQVWQVGPSVTNGVPDKHAFQPANLNAKGVLDLVSGGGSGAPAPAPEASAPAPVAGGGPGPSGGTGSSPSGASRVGNGSLGFLMFLFLASFIVCF</sequence>
<name>A0ACC0Q9Q7_RHOML</name>
<dbReference type="Proteomes" id="UP001062846">
    <property type="component" value="Chromosome 1"/>
</dbReference>
<accession>A0ACC0Q9Q7</accession>
<keyword evidence="2" id="KW-1185">Reference proteome</keyword>
<protein>
    <submittedName>
        <fullName evidence="1">Uncharacterized protein</fullName>
    </submittedName>
</protein>
<gene>
    <name evidence="1" type="ORF">RHMOL_Rhmol01G0335800</name>
</gene>
<proteinExistence type="predicted"/>
<evidence type="ECO:0000313" key="2">
    <source>
        <dbReference type="Proteomes" id="UP001062846"/>
    </source>
</evidence>